<dbReference type="Pfam" id="PF03413">
    <property type="entry name" value="PepSY"/>
    <property type="match status" value="1"/>
</dbReference>
<comment type="caution">
    <text evidence="4">The sequence shown here is derived from an EMBL/GenBank/DDBJ whole genome shotgun (WGS) entry which is preliminary data.</text>
</comment>
<evidence type="ECO:0000256" key="1">
    <source>
        <dbReference type="SAM" id="MobiDB-lite"/>
    </source>
</evidence>
<gene>
    <name evidence="4" type="ORF">AN218_11445</name>
</gene>
<evidence type="ECO:0000256" key="2">
    <source>
        <dbReference type="SAM" id="SignalP"/>
    </source>
</evidence>
<evidence type="ECO:0000313" key="5">
    <source>
        <dbReference type="Proteomes" id="UP000176005"/>
    </source>
</evidence>
<dbReference type="EMBL" id="LJGW01000190">
    <property type="protein sequence ID" value="OEV11758.1"/>
    <property type="molecule type" value="Genomic_DNA"/>
</dbReference>
<sequence length="166" mass="17536">MKRKLAIATLTAAALIGTGTVSAVAFADGGDQKSAQAASVRQASADDDRKDERGDDHGGDRDDRGDGVSPSGLKISAAEAAAKGAAKGTVTSVDLDDDRGNRVWEVTTTDGKGVEHDYLVDTESGKLTAEPADHDRDDDGRYDDDRHDRGDDHGGDRDDHDDRDDD</sequence>
<organism evidence="4 5">
    <name type="scientific">Streptomyces nanshensis</name>
    <dbReference type="NCBI Taxonomy" id="518642"/>
    <lineage>
        <taxon>Bacteria</taxon>
        <taxon>Bacillati</taxon>
        <taxon>Actinomycetota</taxon>
        <taxon>Actinomycetes</taxon>
        <taxon>Kitasatosporales</taxon>
        <taxon>Streptomycetaceae</taxon>
        <taxon>Streptomyces</taxon>
    </lineage>
</organism>
<keyword evidence="5" id="KW-1185">Reference proteome</keyword>
<dbReference type="RefSeq" id="WP_070016752.1">
    <property type="nucleotide sequence ID" value="NZ_LJGW01000190.1"/>
</dbReference>
<evidence type="ECO:0000259" key="3">
    <source>
        <dbReference type="Pfam" id="PF03413"/>
    </source>
</evidence>
<accession>A0A1E7L6G3</accession>
<feature type="signal peptide" evidence="2">
    <location>
        <begin position="1"/>
        <end position="27"/>
    </location>
</feature>
<feature type="chain" id="PRO_5038675517" description="PepSY domain-containing protein" evidence="2">
    <location>
        <begin position="28"/>
        <end position="166"/>
    </location>
</feature>
<dbReference type="InterPro" id="IPR025711">
    <property type="entry name" value="PepSY"/>
</dbReference>
<proteinExistence type="predicted"/>
<dbReference type="Gene3D" id="3.10.450.40">
    <property type="match status" value="1"/>
</dbReference>
<feature type="compositionally biased region" description="Basic and acidic residues" evidence="1">
    <location>
        <begin position="44"/>
        <end position="66"/>
    </location>
</feature>
<keyword evidence="2" id="KW-0732">Signal</keyword>
<feature type="compositionally biased region" description="Basic and acidic residues" evidence="1">
    <location>
        <begin position="131"/>
        <end position="160"/>
    </location>
</feature>
<reference evidence="4 5" key="1">
    <citation type="journal article" date="2016" name="Front. Microbiol.">
        <title>Comparative Genomics Analysis of Streptomyces Species Reveals Their Adaptation to the Marine Environment and Their Diversity at the Genomic Level.</title>
        <authorList>
            <person name="Tian X."/>
            <person name="Zhang Z."/>
            <person name="Yang T."/>
            <person name="Chen M."/>
            <person name="Li J."/>
            <person name="Chen F."/>
            <person name="Yang J."/>
            <person name="Li W."/>
            <person name="Zhang B."/>
            <person name="Zhang Z."/>
            <person name="Wu J."/>
            <person name="Zhang C."/>
            <person name="Long L."/>
            <person name="Xiao J."/>
        </authorList>
    </citation>
    <scope>NUCLEOTIDE SEQUENCE [LARGE SCALE GENOMIC DNA]</scope>
    <source>
        <strain evidence="4 5">SCSIO 10429</strain>
    </source>
</reference>
<evidence type="ECO:0000313" key="4">
    <source>
        <dbReference type="EMBL" id="OEV11758.1"/>
    </source>
</evidence>
<name>A0A1E7L6G3_9ACTN</name>
<protein>
    <recommendedName>
        <fullName evidence="3">PepSY domain-containing protein</fullName>
    </recommendedName>
</protein>
<feature type="compositionally biased region" description="Low complexity" evidence="1">
    <location>
        <begin position="32"/>
        <end position="43"/>
    </location>
</feature>
<feature type="domain" description="PepSY" evidence="3">
    <location>
        <begin position="77"/>
        <end position="128"/>
    </location>
</feature>
<feature type="compositionally biased region" description="Low complexity" evidence="1">
    <location>
        <begin position="77"/>
        <end position="88"/>
    </location>
</feature>
<feature type="region of interest" description="Disordered" evidence="1">
    <location>
        <begin position="30"/>
        <end position="166"/>
    </location>
</feature>
<dbReference type="Proteomes" id="UP000176005">
    <property type="component" value="Unassembled WGS sequence"/>
</dbReference>
<dbReference type="AlphaFoldDB" id="A0A1E7L6G3"/>